<dbReference type="GO" id="GO:0008168">
    <property type="term" value="F:methyltransferase activity"/>
    <property type="evidence" value="ECO:0007669"/>
    <property type="project" value="UniProtKB-KW"/>
</dbReference>
<keyword evidence="3" id="KW-0489">Methyltransferase</keyword>
<feature type="domain" description="Methyltransferase" evidence="2">
    <location>
        <begin position="58"/>
        <end position="187"/>
    </location>
</feature>
<feature type="region of interest" description="Disordered" evidence="1">
    <location>
        <begin position="1"/>
        <end position="22"/>
    </location>
</feature>
<dbReference type="Pfam" id="PF13847">
    <property type="entry name" value="Methyltransf_31"/>
    <property type="match status" value="1"/>
</dbReference>
<dbReference type="InterPro" id="IPR025714">
    <property type="entry name" value="Methyltranfer_dom"/>
</dbReference>
<dbReference type="CDD" id="cd02440">
    <property type="entry name" value="AdoMet_MTases"/>
    <property type="match status" value="1"/>
</dbReference>
<evidence type="ECO:0000313" key="4">
    <source>
        <dbReference type="Proteomes" id="UP001239462"/>
    </source>
</evidence>
<organism evidence="3 4">
    <name type="scientific">Roseiconus lacunae</name>
    <dbReference type="NCBI Taxonomy" id="2605694"/>
    <lineage>
        <taxon>Bacteria</taxon>
        <taxon>Pseudomonadati</taxon>
        <taxon>Planctomycetota</taxon>
        <taxon>Planctomycetia</taxon>
        <taxon>Pirellulales</taxon>
        <taxon>Pirellulaceae</taxon>
        <taxon>Roseiconus</taxon>
    </lineage>
</organism>
<dbReference type="PANTHER" id="PTHR43861">
    <property type="entry name" value="TRANS-ACONITATE 2-METHYLTRANSFERASE-RELATED"/>
    <property type="match status" value="1"/>
</dbReference>
<dbReference type="EC" id="2.1.-.-" evidence="3"/>
<comment type="caution">
    <text evidence="3">The sequence shown here is derived from an EMBL/GenBank/DDBJ whole genome shotgun (WGS) entry which is preliminary data.</text>
</comment>
<evidence type="ECO:0000313" key="3">
    <source>
        <dbReference type="EMBL" id="MDM4018756.1"/>
    </source>
</evidence>
<dbReference type="Gene3D" id="3.40.50.150">
    <property type="entry name" value="Vaccinia Virus protein VP39"/>
    <property type="match status" value="1"/>
</dbReference>
<dbReference type="RefSeq" id="WP_149498927.1">
    <property type="nucleotide sequence ID" value="NZ_CP141221.1"/>
</dbReference>
<dbReference type="EMBL" id="JASZZN010000025">
    <property type="protein sequence ID" value="MDM4018756.1"/>
    <property type="molecule type" value="Genomic_DNA"/>
</dbReference>
<dbReference type="SUPFAM" id="SSF53335">
    <property type="entry name" value="S-adenosyl-L-methionine-dependent methyltransferases"/>
    <property type="match status" value="1"/>
</dbReference>
<sequence length="234" mass="25468">MNQPPPQTSQSESKLQRTLEPEAMDAAEEVREYEKMNHEAVNNAFVDDLKAGGPVGPKVMDLGCGTGEIAILLCQRLEDVQVMGVDLSVEMLEAARIEIELGGVQGRVFLEHADCKSLDHFEPGSSDTVISNTVLHHIADPEPFLRCAVHVLAPGGRLFLRDLVRPADEASVEALVALHGEGETEYAQQLLRQSLHAALTIAEIQELAQPLGIPASAINATSDRHWTIDWVKPS</sequence>
<dbReference type="InterPro" id="IPR029063">
    <property type="entry name" value="SAM-dependent_MTases_sf"/>
</dbReference>
<dbReference type="Proteomes" id="UP001239462">
    <property type="component" value="Unassembled WGS sequence"/>
</dbReference>
<proteinExistence type="predicted"/>
<keyword evidence="3" id="KW-0808">Transferase</keyword>
<keyword evidence="4" id="KW-1185">Reference proteome</keyword>
<evidence type="ECO:0000259" key="2">
    <source>
        <dbReference type="Pfam" id="PF13847"/>
    </source>
</evidence>
<evidence type="ECO:0000256" key="1">
    <source>
        <dbReference type="SAM" id="MobiDB-lite"/>
    </source>
</evidence>
<dbReference type="PANTHER" id="PTHR43861:SF1">
    <property type="entry name" value="TRANS-ACONITATE 2-METHYLTRANSFERASE"/>
    <property type="match status" value="1"/>
</dbReference>
<protein>
    <submittedName>
        <fullName evidence="3">Class I SAM-dependent methyltransferase</fullName>
        <ecNumber evidence="3">2.1.-.-</ecNumber>
    </submittedName>
</protein>
<accession>A0ABT7PQK7</accession>
<gene>
    <name evidence="3" type="ORF">QTN89_25105</name>
</gene>
<reference evidence="3 4" key="1">
    <citation type="submission" date="2023-06" db="EMBL/GenBank/DDBJ databases">
        <title>Roseiconus lacunae JC819 isolated from Gulf of Mannar region, Tamil Nadu.</title>
        <authorList>
            <person name="Pk S."/>
            <person name="Ch S."/>
            <person name="Ch V.R."/>
        </authorList>
    </citation>
    <scope>NUCLEOTIDE SEQUENCE [LARGE SCALE GENOMIC DNA]</scope>
    <source>
        <strain evidence="3 4">JC819</strain>
    </source>
</reference>
<dbReference type="GO" id="GO:0032259">
    <property type="term" value="P:methylation"/>
    <property type="evidence" value="ECO:0007669"/>
    <property type="project" value="UniProtKB-KW"/>
</dbReference>
<name>A0ABT7PQK7_9BACT</name>